<keyword evidence="3" id="KW-0547">Nucleotide-binding</keyword>
<keyword evidence="4" id="KW-0067">ATP-binding</keyword>
<dbReference type="SUPFAM" id="SSF81665">
    <property type="entry name" value="Calcium ATPase, transmembrane domain M"/>
    <property type="match status" value="1"/>
</dbReference>
<dbReference type="SFLD" id="SFLDF00027">
    <property type="entry name" value="p-type_atpase"/>
    <property type="match status" value="1"/>
</dbReference>
<organism evidence="13 14">
    <name type="scientific">Amycolatopsis pigmentata</name>
    <dbReference type="NCBI Taxonomy" id="450801"/>
    <lineage>
        <taxon>Bacteria</taxon>
        <taxon>Bacillati</taxon>
        <taxon>Actinomycetota</taxon>
        <taxon>Actinomycetes</taxon>
        <taxon>Pseudonocardiales</taxon>
        <taxon>Pseudonocardiaceae</taxon>
        <taxon>Amycolatopsis</taxon>
    </lineage>
</organism>
<keyword evidence="6 10" id="KW-1133">Transmembrane helix</keyword>
<evidence type="ECO:0000256" key="1">
    <source>
        <dbReference type="ARBA" id="ARBA00004651"/>
    </source>
</evidence>
<dbReference type="InterPro" id="IPR036412">
    <property type="entry name" value="HAD-like_sf"/>
</dbReference>
<dbReference type="Pfam" id="PF00122">
    <property type="entry name" value="E1-E2_ATPase"/>
    <property type="match status" value="1"/>
</dbReference>
<dbReference type="InterPro" id="IPR018303">
    <property type="entry name" value="ATPase_P-typ_P_site"/>
</dbReference>
<comment type="caution">
    <text evidence="13">The sequence shown here is derived from an EMBL/GenBank/DDBJ whole genome shotgun (WGS) entry which is preliminary data.</text>
</comment>
<dbReference type="InterPro" id="IPR044492">
    <property type="entry name" value="P_typ_ATPase_HD_dom"/>
</dbReference>
<evidence type="ECO:0000256" key="8">
    <source>
        <dbReference type="ARBA" id="ARBA00049360"/>
    </source>
</evidence>
<dbReference type="SUPFAM" id="SSF56784">
    <property type="entry name" value="HAD-like"/>
    <property type="match status" value="1"/>
</dbReference>
<keyword evidence="5" id="KW-1278">Translocase</keyword>
<evidence type="ECO:0000256" key="2">
    <source>
        <dbReference type="ARBA" id="ARBA00022692"/>
    </source>
</evidence>
<dbReference type="Gene3D" id="3.40.50.1000">
    <property type="entry name" value="HAD superfamily/HAD-like"/>
    <property type="match status" value="1"/>
</dbReference>
<comment type="catalytic activity">
    <reaction evidence="8">
        <text>ATP + H2O = ADP + phosphate + H(+)</text>
        <dbReference type="Rhea" id="RHEA:13065"/>
        <dbReference type="ChEBI" id="CHEBI:15377"/>
        <dbReference type="ChEBI" id="CHEBI:15378"/>
        <dbReference type="ChEBI" id="CHEBI:30616"/>
        <dbReference type="ChEBI" id="CHEBI:43474"/>
        <dbReference type="ChEBI" id="CHEBI:456216"/>
    </reaction>
</comment>
<dbReference type="InterPro" id="IPR023214">
    <property type="entry name" value="HAD_sf"/>
</dbReference>
<dbReference type="Pfam" id="PF00702">
    <property type="entry name" value="Hydrolase"/>
    <property type="match status" value="1"/>
</dbReference>
<dbReference type="EMBL" id="JBHUKR010000020">
    <property type="protein sequence ID" value="MFD2420742.1"/>
    <property type="molecule type" value="Genomic_DNA"/>
</dbReference>
<keyword evidence="7 10" id="KW-0472">Membrane</keyword>
<gene>
    <name evidence="13" type="ORF">ACFSXZ_30875</name>
</gene>
<dbReference type="PRINTS" id="PR00119">
    <property type="entry name" value="CATATPASE"/>
</dbReference>
<dbReference type="SUPFAM" id="SSF55008">
    <property type="entry name" value="HMA, heavy metal-associated domain"/>
    <property type="match status" value="1"/>
</dbReference>
<feature type="domain" description="Cation-transporting P-type ATPase C-terminal" evidence="12">
    <location>
        <begin position="1292"/>
        <end position="1441"/>
    </location>
</feature>
<dbReference type="Gene3D" id="3.40.1110.10">
    <property type="entry name" value="Calcium-transporting ATPase, cytoplasmic domain N"/>
    <property type="match status" value="1"/>
</dbReference>
<comment type="subcellular location">
    <subcellularLocation>
        <location evidence="1">Cell membrane</location>
        <topology evidence="1">Multi-pass membrane protein</topology>
    </subcellularLocation>
</comment>
<dbReference type="InterPro" id="IPR036163">
    <property type="entry name" value="HMA_dom_sf"/>
</dbReference>
<evidence type="ECO:0000256" key="3">
    <source>
        <dbReference type="ARBA" id="ARBA00022741"/>
    </source>
</evidence>
<evidence type="ECO:0000259" key="11">
    <source>
        <dbReference type="Pfam" id="PF00122"/>
    </source>
</evidence>
<dbReference type="PANTHER" id="PTHR42861">
    <property type="entry name" value="CALCIUM-TRANSPORTING ATPASE"/>
    <property type="match status" value="1"/>
</dbReference>
<protein>
    <submittedName>
        <fullName evidence="13">HAD-IC family P-type ATPase</fullName>
    </submittedName>
</protein>
<evidence type="ECO:0000256" key="10">
    <source>
        <dbReference type="SAM" id="Phobius"/>
    </source>
</evidence>
<dbReference type="SFLD" id="SFLDG00002">
    <property type="entry name" value="C1.7:_P-type_atpase_like"/>
    <property type="match status" value="1"/>
</dbReference>
<dbReference type="Gene3D" id="1.20.1110.10">
    <property type="entry name" value="Calcium-transporting ATPase, transmembrane domain"/>
    <property type="match status" value="1"/>
</dbReference>
<dbReference type="InterPro" id="IPR059000">
    <property type="entry name" value="ATPase_P-type_domA"/>
</dbReference>
<dbReference type="InterPro" id="IPR008250">
    <property type="entry name" value="ATPase_P-typ_transduc_dom_A_sf"/>
</dbReference>
<feature type="region of interest" description="Disordered" evidence="9">
    <location>
        <begin position="629"/>
        <end position="657"/>
    </location>
</feature>
<evidence type="ECO:0000313" key="13">
    <source>
        <dbReference type="EMBL" id="MFD2420742.1"/>
    </source>
</evidence>
<evidence type="ECO:0000256" key="6">
    <source>
        <dbReference type="ARBA" id="ARBA00022989"/>
    </source>
</evidence>
<keyword evidence="2 10" id="KW-0812">Transmembrane</keyword>
<name>A0ABW5G3X6_9PSEU</name>
<dbReference type="Proteomes" id="UP001597417">
    <property type="component" value="Unassembled WGS sequence"/>
</dbReference>
<evidence type="ECO:0000256" key="7">
    <source>
        <dbReference type="ARBA" id="ARBA00023136"/>
    </source>
</evidence>
<evidence type="ECO:0000256" key="4">
    <source>
        <dbReference type="ARBA" id="ARBA00022840"/>
    </source>
</evidence>
<dbReference type="RefSeq" id="WP_378268948.1">
    <property type="nucleotide sequence ID" value="NZ_JBHUKR010000020.1"/>
</dbReference>
<reference evidence="14" key="1">
    <citation type="journal article" date="2019" name="Int. J. Syst. Evol. Microbiol.">
        <title>The Global Catalogue of Microorganisms (GCM) 10K type strain sequencing project: providing services to taxonomists for standard genome sequencing and annotation.</title>
        <authorList>
            <consortium name="The Broad Institute Genomics Platform"/>
            <consortium name="The Broad Institute Genome Sequencing Center for Infectious Disease"/>
            <person name="Wu L."/>
            <person name="Ma J."/>
        </authorList>
    </citation>
    <scope>NUCLEOTIDE SEQUENCE [LARGE SCALE GENOMIC DNA]</scope>
    <source>
        <strain evidence="14">CGMCC 4.7645</strain>
    </source>
</reference>
<feature type="compositionally biased region" description="Basic and acidic residues" evidence="9">
    <location>
        <begin position="635"/>
        <end position="645"/>
    </location>
</feature>
<evidence type="ECO:0000256" key="5">
    <source>
        <dbReference type="ARBA" id="ARBA00022967"/>
    </source>
</evidence>
<dbReference type="InterPro" id="IPR023299">
    <property type="entry name" value="ATPase_P-typ_cyto_dom_N"/>
</dbReference>
<dbReference type="PRINTS" id="PR00120">
    <property type="entry name" value="HATPASE"/>
</dbReference>
<evidence type="ECO:0000256" key="9">
    <source>
        <dbReference type="SAM" id="MobiDB-lite"/>
    </source>
</evidence>
<dbReference type="InterPro" id="IPR006068">
    <property type="entry name" value="ATPase_P-typ_cation-transptr_C"/>
</dbReference>
<dbReference type="Pfam" id="PF00689">
    <property type="entry name" value="Cation_ATPase_C"/>
    <property type="match status" value="1"/>
</dbReference>
<evidence type="ECO:0000313" key="14">
    <source>
        <dbReference type="Proteomes" id="UP001597417"/>
    </source>
</evidence>
<dbReference type="InterPro" id="IPR023298">
    <property type="entry name" value="ATPase_P-typ_TM_dom_sf"/>
</dbReference>
<feature type="domain" description="P-type ATPase A" evidence="11">
    <location>
        <begin position="721"/>
        <end position="826"/>
    </location>
</feature>
<dbReference type="Gene3D" id="2.70.150.10">
    <property type="entry name" value="Calcium-transporting ATPase, cytoplasmic transduction domain A"/>
    <property type="match status" value="1"/>
</dbReference>
<keyword evidence="14" id="KW-1185">Reference proteome</keyword>
<feature type="transmembrane region" description="Helical" evidence="10">
    <location>
        <begin position="1427"/>
        <end position="1446"/>
    </location>
</feature>
<dbReference type="SUPFAM" id="SSF81660">
    <property type="entry name" value="Metal cation-transporting ATPase, ATP-binding domain N"/>
    <property type="match status" value="1"/>
</dbReference>
<feature type="transmembrane region" description="Helical" evidence="10">
    <location>
        <begin position="1394"/>
        <end position="1415"/>
    </location>
</feature>
<sequence length="1455" mass="151682">MPVIRLLNALNQLVKPFAGSLGAVSDLVSGGDGRRAWTAGDRMHVEVRGVHQPGTEDAAEALRQRLLDLDGVRAVEINAHWGRAIVIHDPTVTNVSDVVDAVKEIEEDWDLRAHGQAPASARHPANPGPVLREATALGISLVGAGYSLAGRALPGKLPTVWPTLISLVDSSPRLRSGVERQIGRPLADAIFAVGGATGQALARSPLGLLSHAASRLVVQRELVARRQAWERWEAAVAGQPGMHEAEALEHRPRPVPVPAGPIERLTDASVVAALAGSGAMLAVTRDSERATAILMAGLPKTATAGRDAFASRIDALFSQAGSLVLEPDALRRLDRVDTVVLDTAMLLTGRYAVDTVVPLGRAHPASELSQRIHELLDARHPQTRRERDGWVLESASDTDPPSVRRRAKELGGPDAVVLVVSHENRPVGLARLLPEIDPMAEAFLEAARSAGQVLLGGAPPGLSERLSVDGVVAGGRKLEREIRRLQNEGRVVAVVTRHRHALAAADVGLTVHGVGGAVPWSAHIACPDPGQACLLLSAVALARTTSFDCARLSVGGSVLGGLLGGFGPAQGATTRASVPINLAALLAIAVGVWRGSTLSARPTPQPVDRTPWHEMSPRAVLKLLSSSRAGLPEAESARRHGRTTETEEVTETGLVRASADELANPLTPALTAGAGISASLGSITDALLITGVLVVNALIGGVQRVGANRELRRLLDTSSVPVRLRREGVVHEARAADLAPGDVIELRAGDAVPADCRLLEAARLEVDESGLTGESQLVTKTAKAVAADDVADRLSMVYQGTVVASGTATAVIVATGERTEAGRAARTDGEAPRTGVETRLRTLAGRTLPVAIGAGLALLAVDLVRGRGLASALSQSVGLAVAAVPEGLPFVATVAELASARRLSRQGVLVRSASTIEALGRVGVLCFDKTGTLTQGRIALRRVSDGAVGAKIDDLSPPLHAVLAAAVRASPWQEGAGVPHPTDRAVLEGASEAGVTAHHGVEGLEWVTEIAFEPARGYHATLMRHAGGFLLSAKGSPEIMLGRCVRWQRPDGSVPFDASARRQVEGQIERLTERGYRVLAVAERSASSRAELGDERVRRLDFRGLIAFADPVRPTAAAAVDQLRRAGVEVVMVTGDHPGTAEAIGAELDMINGRRVLTGSELEALGDEELEAVLPEIGVFARVSPAQKAHLVRRLREHGQVVAMTGDGANDAPAIRLAHVGIALGSRATPAAREAADLVVTDDRIETITAALLEGRAMWSSVRDAVGILLGGNLGEIGFTVVSGLFGTDDTLNARQLLLVNLLTDVLPAMAVAVRPPPGVSPAELLAEGPEASLGGVLLRDVYRRAAVTAGTATAGWLLARPVSTPRQAGTTALVALVGGQLAQTIAIRGRTPLVVGAGVGSFLLLGAVVQIPGLSQFFGCRPLLPHQWAIALGTTGAAAAAEVLWRSGARTLER</sequence>
<dbReference type="PROSITE" id="PS00154">
    <property type="entry name" value="ATPASE_E1_E2"/>
    <property type="match status" value="1"/>
</dbReference>
<accession>A0ABW5G3X6</accession>
<dbReference type="SUPFAM" id="SSF81653">
    <property type="entry name" value="Calcium ATPase, transduction domain A"/>
    <property type="match status" value="1"/>
</dbReference>
<proteinExistence type="predicted"/>
<dbReference type="SFLD" id="SFLDS00003">
    <property type="entry name" value="Haloacid_Dehalogenase"/>
    <property type="match status" value="1"/>
</dbReference>
<dbReference type="InterPro" id="IPR001757">
    <property type="entry name" value="P_typ_ATPase"/>
</dbReference>
<evidence type="ECO:0000259" key="12">
    <source>
        <dbReference type="Pfam" id="PF00689"/>
    </source>
</evidence>
<dbReference type="NCBIfam" id="TIGR01494">
    <property type="entry name" value="ATPase_P-type"/>
    <property type="match status" value="2"/>
</dbReference>